<feature type="region of interest" description="Disordered" evidence="1">
    <location>
        <begin position="258"/>
        <end position="278"/>
    </location>
</feature>
<dbReference type="EMBL" id="FOOQ01000002">
    <property type="protein sequence ID" value="SFG44571.1"/>
    <property type="molecule type" value="Genomic_DNA"/>
</dbReference>
<sequence>MTQKPNSTDRPTSRRSVLRTSAAAGGLLLWGTAATGTAAARGQNKRTVLKPDYSGNLSGAAGTREEANTLSGSWQVPSDTTGDGDSDKFQLYLSPDDLFVNAGDVTVDDLTHVSYHTKKDAETSGTVPYNVYLQMYTEPDGADDQASWYGYRLTAEPYFSQNLDAPGGEWIRWSTESGDNRLTFFDDSKVGFGFYGGQPTLEELQAGPIDWSSRKSGAPSTDVDYGQEVIKYVTLQTGSGYPASFDAFVDTVEIGISNGAGKGKGNETGQTARIDLEP</sequence>
<dbReference type="InterPro" id="IPR006311">
    <property type="entry name" value="TAT_signal"/>
</dbReference>
<evidence type="ECO:0000313" key="3">
    <source>
        <dbReference type="Proteomes" id="UP000198876"/>
    </source>
</evidence>
<proteinExistence type="predicted"/>
<dbReference type="RefSeq" id="WP_092891865.1">
    <property type="nucleotide sequence ID" value="NZ_FOOQ01000002.1"/>
</dbReference>
<name>A0A1I2S3L6_9EURY</name>
<reference evidence="3" key="1">
    <citation type="submission" date="2016-10" db="EMBL/GenBank/DDBJ databases">
        <authorList>
            <person name="Varghese N."/>
            <person name="Submissions S."/>
        </authorList>
    </citation>
    <scope>NUCLEOTIDE SEQUENCE [LARGE SCALE GENOMIC DNA]</scope>
    <source>
        <strain evidence="3">CGMCC 1.7739</strain>
    </source>
</reference>
<organism evidence="2 3">
    <name type="scientific">Halopelagius inordinatus</name>
    <dbReference type="NCBI Taxonomy" id="553467"/>
    <lineage>
        <taxon>Archaea</taxon>
        <taxon>Methanobacteriati</taxon>
        <taxon>Methanobacteriota</taxon>
        <taxon>Stenosarchaea group</taxon>
        <taxon>Halobacteria</taxon>
        <taxon>Halobacteriales</taxon>
        <taxon>Haloferacaceae</taxon>
    </lineage>
</organism>
<evidence type="ECO:0000313" key="2">
    <source>
        <dbReference type="EMBL" id="SFG44571.1"/>
    </source>
</evidence>
<accession>A0A1I2S3L6</accession>
<evidence type="ECO:0000256" key="1">
    <source>
        <dbReference type="SAM" id="MobiDB-lite"/>
    </source>
</evidence>
<feature type="compositionally biased region" description="Polar residues" evidence="1">
    <location>
        <begin position="68"/>
        <end position="83"/>
    </location>
</feature>
<feature type="region of interest" description="Disordered" evidence="1">
    <location>
        <begin position="49"/>
        <end position="84"/>
    </location>
</feature>
<gene>
    <name evidence="2" type="ORF">SAMN04488063_2072</name>
</gene>
<dbReference type="OrthoDB" id="383527at2157"/>
<keyword evidence="3" id="KW-1185">Reference proteome</keyword>
<dbReference type="AlphaFoldDB" id="A0A1I2S3L6"/>
<dbReference type="PROSITE" id="PS51318">
    <property type="entry name" value="TAT"/>
    <property type="match status" value="1"/>
</dbReference>
<dbReference type="Proteomes" id="UP000198876">
    <property type="component" value="Unassembled WGS sequence"/>
</dbReference>
<protein>
    <submittedName>
        <fullName evidence="2">Uncharacterized protein</fullName>
    </submittedName>
</protein>